<name>A0A0T9RH56_9GAMM</name>
<dbReference type="AlphaFoldDB" id="A0A0T9RH56"/>
<protein>
    <submittedName>
        <fullName evidence="1">Uncharacterized protein</fullName>
    </submittedName>
</protein>
<dbReference type="EMBL" id="CQAZ01000081">
    <property type="protein sequence ID" value="CNI62408.1"/>
    <property type="molecule type" value="Genomic_DNA"/>
</dbReference>
<proteinExistence type="predicted"/>
<reference evidence="2" key="1">
    <citation type="submission" date="2015-03" db="EMBL/GenBank/DDBJ databases">
        <authorList>
            <consortium name="Pathogen Informatics"/>
        </authorList>
    </citation>
    <scope>NUCLEOTIDE SEQUENCE [LARGE SCALE GENOMIC DNA]</scope>
    <source>
        <strain evidence="2">A125KOH2</strain>
    </source>
</reference>
<dbReference type="RefSeq" id="WP_049615287.1">
    <property type="nucleotide sequence ID" value="NZ_CQAZ01000081.1"/>
</dbReference>
<dbReference type="Proteomes" id="UP000045840">
    <property type="component" value="Unassembled WGS sequence"/>
</dbReference>
<gene>
    <name evidence="1" type="ORF">ERS008529_04525</name>
</gene>
<sequence>MEDTQSSNDVLAKYFDAFLQKTSGTLRESVRDIETGAMRSLALMAPSITLGYTNPQYASLMSAYSDMIRAEDLRMIYSLKSIIVKPTVIYEMTLTIVTFLFATMPERTKKDFTERRSELEKKITDTIAKQAVKAAAKIALIEVISRLIALEVSGSPDVILMSRKLVARMLTMFQIYSYFDKAAVAARQLRRENKIIYNMLYSQQVEMLYFIIEKKIDPLIKVSLSNDHTNADALMYALANIFYKR</sequence>
<evidence type="ECO:0000313" key="1">
    <source>
        <dbReference type="EMBL" id="CNI62408.1"/>
    </source>
</evidence>
<evidence type="ECO:0000313" key="2">
    <source>
        <dbReference type="Proteomes" id="UP000045840"/>
    </source>
</evidence>
<organism evidence="1 2">
    <name type="scientific">Yersinia pekkanenii</name>
    <dbReference type="NCBI Taxonomy" id="1288385"/>
    <lineage>
        <taxon>Bacteria</taxon>
        <taxon>Pseudomonadati</taxon>
        <taxon>Pseudomonadota</taxon>
        <taxon>Gammaproteobacteria</taxon>
        <taxon>Enterobacterales</taxon>
        <taxon>Yersiniaceae</taxon>
        <taxon>Yersinia</taxon>
    </lineage>
</organism>
<accession>A0A0T9RH56</accession>